<dbReference type="EMBL" id="MTHB01000041">
    <property type="protein sequence ID" value="OXC79466.1"/>
    <property type="molecule type" value="Genomic_DNA"/>
</dbReference>
<evidence type="ECO:0000313" key="2">
    <source>
        <dbReference type="EMBL" id="OXC79466.1"/>
    </source>
</evidence>
<proteinExistence type="predicted"/>
<reference evidence="3" key="1">
    <citation type="submission" date="2017-01" db="EMBL/GenBank/DDBJ databases">
        <title>Genome Analysis of Deinococcus marmoris KOPRI26562.</title>
        <authorList>
            <person name="Kim J.H."/>
            <person name="Oh H.-M."/>
        </authorList>
    </citation>
    <scope>NUCLEOTIDE SEQUENCE [LARGE SCALE GENOMIC DNA]</scope>
    <source>
        <strain evidence="3">PAMC 26633</strain>
    </source>
</reference>
<protein>
    <submittedName>
        <fullName evidence="1">Uncharacterized protein</fullName>
    </submittedName>
</protein>
<gene>
    <name evidence="2" type="ORF">BSU04_07220</name>
    <name evidence="1" type="ORF">BSU04_30050</name>
</gene>
<accession>A0A226WU83</accession>
<dbReference type="EMBL" id="MTHB01000204">
    <property type="protein sequence ID" value="OXC74756.1"/>
    <property type="molecule type" value="Genomic_DNA"/>
</dbReference>
<comment type="caution">
    <text evidence="1">The sequence shown here is derived from an EMBL/GenBank/DDBJ whole genome shotgun (WGS) entry which is preliminary data.</text>
</comment>
<evidence type="ECO:0000313" key="3">
    <source>
        <dbReference type="Proteomes" id="UP000214720"/>
    </source>
</evidence>
<reference evidence="1" key="2">
    <citation type="submission" date="2017-01" db="EMBL/GenBank/DDBJ databases">
        <authorList>
            <person name="Mah S.A."/>
            <person name="Swanson W.J."/>
            <person name="Moy G.W."/>
            <person name="Vacquier V.D."/>
        </authorList>
    </citation>
    <scope>NUCLEOTIDE SEQUENCE</scope>
    <source>
        <strain evidence="1">PAMC 26633</strain>
    </source>
</reference>
<name>A0A226WU83_CABSO</name>
<dbReference type="AlphaFoldDB" id="A0A226WU83"/>
<organism evidence="1 3">
    <name type="scientific">Caballeronia sordidicola</name>
    <name type="common">Burkholderia sordidicola</name>
    <dbReference type="NCBI Taxonomy" id="196367"/>
    <lineage>
        <taxon>Bacteria</taxon>
        <taxon>Pseudomonadati</taxon>
        <taxon>Pseudomonadota</taxon>
        <taxon>Betaproteobacteria</taxon>
        <taxon>Burkholderiales</taxon>
        <taxon>Burkholderiaceae</taxon>
        <taxon>Caballeronia</taxon>
    </lineage>
</organism>
<sequence>MTENERGHLRVPEASLVTEVDTGFQHFTHCYCHESSPRGLGLKPAAASGAPCFSIEFPGSGAPDTLGAPACDSSPIFFASSLSTRFPEKLIAFSKAFLKR</sequence>
<evidence type="ECO:0000313" key="1">
    <source>
        <dbReference type="EMBL" id="OXC74756.1"/>
    </source>
</evidence>
<dbReference type="Proteomes" id="UP000214720">
    <property type="component" value="Unassembled WGS sequence"/>
</dbReference>